<keyword evidence="1" id="KW-0813">Transport</keyword>
<dbReference type="PANTHER" id="PTHR30097:SF4">
    <property type="entry name" value="SLR6042 PROTEIN"/>
    <property type="match status" value="1"/>
</dbReference>
<dbReference type="Gene3D" id="2.40.420.20">
    <property type="match status" value="1"/>
</dbReference>
<feature type="transmembrane region" description="Helical" evidence="3">
    <location>
        <begin position="42"/>
        <end position="63"/>
    </location>
</feature>
<gene>
    <name evidence="5" type="ORF">GCM10010411_46180</name>
</gene>
<feature type="compositionally biased region" description="Polar residues" evidence="2">
    <location>
        <begin position="100"/>
        <end position="119"/>
    </location>
</feature>
<dbReference type="Proteomes" id="UP001501509">
    <property type="component" value="Unassembled WGS sequence"/>
</dbReference>
<feature type="domain" description="Peptidoglycan binding-like" evidence="4">
    <location>
        <begin position="157"/>
        <end position="204"/>
    </location>
</feature>
<organism evidence="5 6">
    <name type="scientific">Actinomadura fulvescens</name>
    <dbReference type="NCBI Taxonomy" id="46160"/>
    <lineage>
        <taxon>Bacteria</taxon>
        <taxon>Bacillati</taxon>
        <taxon>Actinomycetota</taxon>
        <taxon>Actinomycetes</taxon>
        <taxon>Streptosporangiales</taxon>
        <taxon>Thermomonosporaceae</taxon>
        <taxon>Actinomadura</taxon>
    </lineage>
</organism>
<keyword evidence="6" id="KW-1185">Reference proteome</keyword>
<dbReference type="Gene3D" id="1.10.101.10">
    <property type="entry name" value="PGBD-like superfamily/PGBD"/>
    <property type="match status" value="1"/>
</dbReference>
<evidence type="ECO:0000256" key="2">
    <source>
        <dbReference type="SAM" id="MobiDB-lite"/>
    </source>
</evidence>
<evidence type="ECO:0000256" key="3">
    <source>
        <dbReference type="SAM" id="Phobius"/>
    </source>
</evidence>
<dbReference type="PANTHER" id="PTHR30097">
    <property type="entry name" value="CATION EFFLUX SYSTEM PROTEIN CUSB"/>
    <property type="match status" value="1"/>
</dbReference>
<dbReference type="InterPro" id="IPR002477">
    <property type="entry name" value="Peptidoglycan-bd-like"/>
</dbReference>
<feature type="region of interest" description="Disordered" evidence="2">
    <location>
        <begin position="92"/>
        <end position="127"/>
    </location>
</feature>
<keyword evidence="3" id="KW-0472">Membrane</keyword>
<protein>
    <submittedName>
        <fullName evidence="5">Peptidoglycan-binding protein</fullName>
    </submittedName>
</protein>
<keyword evidence="3" id="KW-1133">Transmembrane helix</keyword>
<reference evidence="6" key="1">
    <citation type="journal article" date="2019" name="Int. J. Syst. Evol. Microbiol.">
        <title>The Global Catalogue of Microorganisms (GCM) 10K type strain sequencing project: providing services to taxonomists for standard genome sequencing and annotation.</title>
        <authorList>
            <consortium name="The Broad Institute Genomics Platform"/>
            <consortium name="The Broad Institute Genome Sequencing Center for Infectious Disease"/>
            <person name="Wu L."/>
            <person name="Ma J."/>
        </authorList>
    </citation>
    <scope>NUCLEOTIDE SEQUENCE [LARGE SCALE GENOMIC DNA]</scope>
    <source>
        <strain evidence="6">JCM 6833</strain>
    </source>
</reference>
<sequence length="390" mass="40142">MTSETTVEGPGSGSPEPSGMPGPPGPATAQKRPRRRRSRKKGVAGLAIVVVGSVAVVAALSLARDGDSGGPAASTLPPSTAKVAKETLKDTHEADGQLGFGTTSTATSRLPGTLTSVPESGSEIGRGRPLFKVDDDPVLLMYGSKPAYRTLTSGVEGSDVLQLERNLSALGYDGFTVDDEYTGDTADAVREWQDDKGLEETGTVELGRVVFAPGKIRVETLHAGEGDPVRPGSKVLSFTGTDKAVTVELETADQRLAKKGATVQVTMPDDTTVPGRIDEVSTVIDPGAQGEDPTTKVEVIVDLRGAKAQRAAADYAMASVDVTFTAGTRKDVLVVPVAALLALQEGGFGVEVVKGGTTTYAPVKTGLFADGKVEISGPGIAEGTIVGMPK</sequence>
<accession>A0ABP6C7R4</accession>
<dbReference type="RefSeq" id="WP_344543982.1">
    <property type="nucleotide sequence ID" value="NZ_BAAATD010000006.1"/>
</dbReference>
<dbReference type="InterPro" id="IPR036366">
    <property type="entry name" value="PGBDSf"/>
</dbReference>
<dbReference type="InterPro" id="IPR036365">
    <property type="entry name" value="PGBD-like_sf"/>
</dbReference>
<dbReference type="EMBL" id="BAAATD010000006">
    <property type="protein sequence ID" value="GAA2606756.1"/>
    <property type="molecule type" value="Genomic_DNA"/>
</dbReference>
<evidence type="ECO:0000313" key="5">
    <source>
        <dbReference type="EMBL" id="GAA2606756.1"/>
    </source>
</evidence>
<evidence type="ECO:0000313" key="6">
    <source>
        <dbReference type="Proteomes" id="UP001501509"/>
    </source>
</evidence>
<dbReference type="InterPro" id="IPR051909">
    <property type="entry name" value="MFP_Cation_Efflux"/>
</dbReference>
<evidence type="ECO:0000259" key="4">
    <source>
        <dbReference type="Pfam" id="PF01471"/>
    </source>
</evidence>
<dbReference type="SUPFAM" id="SSF47090">
    <property type="entry name" value="PGBD-like"/>
    <property type="match status" value="1"/>
</dbReference>
<dbReference type="Pfam" id="PF01471">
    <property type="entry name" value="PG_binding_1"/>
    <property type="match status" value="1"/>
</dbReference>
<name>A0ABP6C7R4_9ACTN</name>
<proteinExistence type="predicted"/>
<feature type="compositionally biased region" description="Basic residues" evidence="2">
    <location>
        <begin position="31"/>
        <end position="42"/>
    </location>
</feature>
<feature type="region of interest" description="Disordered" evidence="2">
    <location>
        <begin position="1"/>
        <end position="42"/>
    </location>
</feature>
<comment type="caution">
    <text evidence="5">The sequence shown here is derived from an EMBL/GenBank/DDBJ whole genome shotgun (WGS) entry which is preliminary data.</text>
</comment>
<evidence type="ECO:0000256" key="1">
    <source>
        <dbReference type="ARBA" id="ARBA00022448"/>
    </source>
</evidence>
<keyword evidence="3" id="KW-0812">Transmembrane</keyword>